<reference evidence="6 7" key="1">
    <citation type="submission" date="2019-07" db="EMBL/GenBank/DDBJ databases">
        <title>Whole genome shotgun sequence of Skermanella aerolata NBRC 106429.</title>
        <authorList>
            <person name="Hosoyama A."/>
            <person name="Uohara A."/>
            <person name="Ohji S."/>
            <person name="Ichikawa N."/>
        </authorList>
    </citation>
    <scope>NUCLEOTIDE SEQUENCE [LARGE SCALE GENOMIC DNA]</scope>
    <source>
        <strain evidence="6 7">NBRC 106429</strain>
    </source>
</reference>
<dbReference type="GO" id="GO:0043190">
    <property type="term" value="C:ATP-binding cassette (ABC) transporter complex"/>
    <property type="evidence" value="ECO:0007669"/>
    <property type="project" value="TreeGrafter"/>
</dbReference>
<dbReference type="InterPro" id="IPR050095">
    <property type="entry name" value="ECF_ABC_transporter_ATP-bd"/>
</dbReference>
<evidence type="ECO:0000256" key="1">
    <source>
        <dbReference type="ARBA" id="ARBA00005417"/>
    </source>
</evidence>
<dbReference type="Proteomes" id="UP000321523">
    <property type="component" value="Unassembled WGS sequence"/>
</dbReference>
<keyword evidence="7" id="KW-1185">Reference proteome</keyword>
<dbReference type="PANTHER" id="PTHR43553:SF24">
    <property type="entry name" value="ENERGY-COUPLING FACTOR TRANSPORTER ATP-BINDING PROTEIN ECFA1"/>
    <property type="match status" value="1"/>
</dbReference>
<dbReference type="OrthoDB" id="9782163at2"/>
<comment type="caution">
    <text evidence="6">The sequence shown here is derived from an EMBL/GenBank/DDBJ whole genome shotgun (WGS) entry which is preliminary data.</text>
</comment>
<comment type="similarity">
    <text evidence="1">Belongs to the ABC transporter superfamily.</text>
</comment>
<dbReference type="AlphaFoldDB" id="A0A512DIX8"/>
<dbReference type="SMART" id="SM00382">
    <property type="entry name" value="AAA"/>
    <property type="match status" value="1"/>
</dbReference>
<name>A0A512DIX8_9PROT</name>
<keyword evidence="3" id="KW-0547">Nucleotide-binding</keyword>
<dbReference type="Pfam" id="PF00005">
    <property type="entry name" value="ABC_tran"/>
    <property type="match status" value="1"/>
</dbReference>
<evidence type="ECO:0000256" key="4">
    <source>
        <dbReference type="ARBA" id="ARBA00022840"/>
    </source>
</evidence>
<organism evidence="6 7">
    <name type="scientific">Skermanella aerolata</name>
    <dbReference type="NCBI Taxonomy" id="393310"/>
    <lineage>
        <taxon>Bacteria</taxon>
        <taxon>Pseudomonadati</taxon>
        <taxon>Pseudomonadota</taxon>
        <taxon>Alphaproteobacteria</taxon>
        <taxon>Rhodospirillales</taxon>
        <taxon>Azospirillaceae</taxon>
        <taxon>Skermanella</taxon>
    </lineage>
</organism>
<sequence>MIELIQVSHRYGDHPVLRDVSLSITERRVAVVGANGSGKSTFARLLNGLVIPDEGTVTVDGLDTRTDGKAVRRKVGFVFQDPDTQIVYPTVEEDIAFGLKNLKLDKAEIARRVAGVLDRYGLTEHRTRSAHLLSGGQKQLLAICSVLVMEPAYVVFDEPTTLLDLRNKRKIVEIVAGLPQTAIFISHDLDLLGGFDRVLVFDGGRVVADDCPGPAIARYIELMN</sequence>
<dbReference type="GO" id="GO:0005524">
    <property type="term" value="F:ATP binding"/>
    <property type="evidence" value="ECO:0007669"/>
    <property type="project" value="UniProtKB-KW"/>
</dbReference>
<dbReference type="InterPro" id="IPR017871">
    <property type="entry name" value="ABC_transporter-like_CS"/>
</dbReference>
<evidence type="ECO:0000256" key="3">
    <source>
        <dbReference type="ARBA" id="ARBA00022741"/>
    </source>
</evidence>
<protein>
    <submittedName>
        <fullName evidence="6">Putative ABC transporter ATP-binding protein</fullName>
    </submittedName>
</protein>
<keyword evidence="2" id="KW-0813">Transport</keyword>
<dbReference type="InterPro" id="IPR015856">
    <property type="entry name" value="ABC_transpr_CbiO/EcfA_su"/>
</dbReference>
<gene>
    <name evidence="6" type="ORF">SAE02_03080</name>
</gene>
<evidence type="ECO:0000259" key="5">
    <source>
        <dbReference type="PROSITE" id="PS50893"/>
    </source>
</evidence>
<proteinExistence type="inferred from homology"/>
<dbReference type="GO" id="GO:0016887">
    <property type="term" value="F:ATP hydrolysis activity"/>
    <property type="evidence" value="ECO:0007669"/>
    <property type="project" value="InterPro"/>
</dbReference>
<dbReference type="InterPro" id="IPR027417">
    <property type="entry name" value="P-loop_NTPase"/>
</dbReference>
<dbReference type="SUPFAM" id="SSF52540">
    <property type="entry name" value="P-loop containing nucleoside triphosphate hydrolases"/>
    <property type="match status" value="1"/>
</dbReference>
<dbReference type="Gene3D" id="3.40.50.300">
    <property type="entry name" value="P-loop containing nucleotide triphosphate hydrolases"/>
    <property type="match status" value="1"/>
</dbReference>
<dbReference type="CDD" id="cd03225">
    <property type="entry name" value="ABC_cobalt_CbiO_domain1"/>
    <property type="match status" value="1"/>
</dbReference>
<accession>A0A512DIX8</accession>
<evidence type="ECO:0000313" key="7">
    <source>
        <dbReference type="Proteomes" id="UP000321523"/>
    </source>
</evidence>
<dbReference type="GO" id="GO:0042626">
    <property type="term" value="F:ATPase-coupled transmembrane transporter activity"/>
    <property type="evidence" value="ECO:0007669"/>
    <property type="project" value="TreeGrafter"/>
</dbReference>
<dbReference type="PROSITE" id="PS00211">
    <property type="entry name" value="ABC_TRANSPORTER_1"/>
    <property type="match status" value="1"/>
</dbReference>
<dbReference type="RefSeq" id="WP_044425662.1">
    <property type="nucleotide sequence ID" value="NZ_BJYZ01000002.1"/>
</dbReference>
<evidence type="ECO:0000313" key="6">
    <source>
        <dbReference type="EMBL" id="GEO36160.1"/>
    </source>
</evidence>
<dbReference type="InterPro" id="IPR003593">
    <property type="entry name" value="AAA+_ATPase"/>
</dbReference>
<evidence type="ECO:0000256" key="2">
    <source>
        <dbReference type="ARBA" id="ARBA00022448"/>
    </source>
</evidence>
<dbReference type="PROSITE" id="PS50893">
    <property type="entry name" value="ABC_TRANSPORTER_2"/>
    <property type="match status" value="1"/>
</dbReference>
<dbReference type="EMBL" id="BJYZ01000002">
    <property type="protein sequence ID" value="GEO36160.1"/>
    <property type="molecule type" value="Genomic_DNA"/>
</dbReference>
<dbReference type="InterPro" id="IPR003439">
    <property type="entry name" value="ABC_transporter-like_ATP-bd"/>
</dbReference>
<keyword evidence="4 6" id="KW-0067">ATP-binding</keyword>
<feature type="domain" description="ABC transporter" evidence="5">
    <location>
        <begin position="2"/>
        <end position="222"/>
    </location>
</feature>
<dbReference type="PANTHER" id="PTHR43553">
    <property type="entry name" value="HEAVY METAL TRANSPORTER"/>
    <property type="match status" value="1"/>
</dbReference>